<dbReference type="EMBL" id="FWFO01000003">
    <property type="protein sequence ID" value="SLN63749.1"/>
    <property type="molecule type" value="Genomic_DNA"/>
</dbReference>
<reference evidence="6 7" key="1">
    <citation type="submission" date="2017-03" db="EMBL/GenBank/DDBJ databases">
        <authorList>
            <person name="Afonso C.L."/>
            <person name="Miller P.J."/>
            <person name="Scott M.A."/>
            <person name="Spackman E."/>
            <person name="Goraichik I."/>
            <person name="Dimitrov K.M."/>
            <person name="Suarez D.L."/>
            <person name="Swayne D.E."/>
        </authorList>
    </citation>
    <scope>NUCLEOTIDE SEQUENCE [LARGE SCALE GENOMIC DNA]</scope>
    <source>
        <strain evidence="6 7">CECT 7639</strain>
    </source>
</reference>
<proteinExistence type="inferred from homology"/>
<evidence type="ECO:0000256" key="2">
    <source>
        <dbReference type="ARBA" id="ARBA00022729"/>
    </source>
</evidence>
<dbReference type="SMART" id="SM00858">
    <property type="entry name" value="SAF"/>
    <property type="match status" value="1"/>
</dbReference>
<gene>
    <name evidence="6" type="ORF">TRL7639_03598</name>
</gene>
<keyword evidence="6" id="KW-0966">Cell projection</keyword>
<feature type="signal peptide" evidence="4">
    <location>
        <begin position="1"/>
        <end position="18"/>
    </location>
</feature>
<evidence type="ECO:0000313" key="7">
    <source>
        <dbReference type="Proteomes" id="UP000193077"/>
    </source>
</evidence>
<organism evidence="6 7">
    <name type="scientific">Falsiruegeria litorea R37</name>
    <dbReference type="NCBI Taxonomy" id="1200284"/>
    <lineage>
        <taxon>Bacteria</taxon>
        <taxon>Pseudomonadati</taxon>
        <taxon>Pseudomonadota</taxon>
        <taxon>Alphaproteobacteria</taxon>
        <taxon>Rhodobacterales</taxon>
        <taxon>Roseobacteraceae</taxon>
        <taxon>Falsiruegeria</taxon>
    </lineage>
</organism>
<comment type="function">
    <text evidence="4">Involved in the assembly process of the P-ring formation. It may associate with FlgF on the rod constituting a structure essential for the P-ring assembly or may act as a modulator protein for the P-ring assembly.</text>
</comment>
<dbReference type="InterPro" id="IPR039246">
    <property type="entry name" value="Flagellar_FlgA"/>
</dbReference>
<evidence type="ECO:0000256" key="3">
    <source>
        <dbReference type="ARBA" id="ARBA00022764"/>
    </source>
</evidence>
<evidence type="ECO:0000256" key="1">
    <source>
        <dbReference type="ARBA" id="ARBA00004418"/>
    </source>
</evidence>
<evidence type="ECO:0000259" key="5">
    <source>
        <dbReference type="SMART" id="SM00858"/>
    </source>
</evidence>
<evidence type="ECO:0000256" key="4">
    <source>
        <dbReference type="RuleBase" id="RU362063"/>
    </source>
</evidence>
<dbReference type="Pfam" id="PF13144">
    <property type="entry name" value="ChapFlgA"/>
    <property type="match status" value="1"/>
</dbReference>
<dbReference type="PANTHER" id="PTHR36307">
    <property type="entry name" value="FLAGELLA BASAL BODY P-RING FORMATION PROTEIN FLGA"/>
    <property type="match status" value="1"/>
</dbReference>
<dbReference type="OrthoDB" id="7619725at2"/>
<comment type="similarity">
    <text evidence="4">Belongs to the FlgA family.</text>
</comment>
<dbReference type="Gene3D" id="2.30.30.760">
    <property type="match status" value="1"/>
</dbReference>
<feature type="chain" id="PRO_5011818568" description="Flagella basal body P-ring formation protein FlgA" evidence="4">
    <location>
        <begin position="19"/>
        <end position="138"/>
    </location>
</feature>
<dbReference type="InterPro" id="IPR013974">
    <property type="entry name" value="SAF"/>
</dbReference>
<keyword evidence="4" id="KW-1005">Bacterial flagellum biogenesis</keyword>
<evidence type="ECO:0000313" key="6">
    <source>
        <dbReference type="EMBL" id="SLN63749.1"/>
    </source>
</evidence>
<protein>
    <recommendedName>
        <fullName evidence="4">Flagella basal body P-ring formation protein FlgA</fullName>
    </recommendedName>
</protein>
<dbReference type="AlphaFoldDB" id="A0A1Y5TK02"/>
<dbReference type="InterPro" id="IPR017585">
    <property type="entry name" value="SAF_FlgA"/>
</dbReference>
<keyword evidence="7" id="KW-1185">Reference proteome</keyword>
<dbReference type="Proteomes" id="UP000193077">
    <property type="component" value="Unassembled WGS sequence"/>
</dbReference>
<comment type="subcellular location">
    <subcellularLocation>
        <location evidence="1 4">Periplasm</location>
    </subcellularLocation>
</comment>
<accession>A0A1Y5TK02</accession>
<sequence length="138" mass="14666">MRILSVALFLACATPALAEILVPARTIRPKEIIGAQDLVPKSADVPGAVSHPDEVVGQEARVALYPGRPIRFSDVGPPAIVDRNDVVPLIFTYGGLTIMTEGRAMGRGATGEIIRVMNLSSRSTVTGRIRPDGSIEVH</sequence>
<dbReference type="Gene3D" id="3.90.1210.10">
    <property type="entry name" value="Antifreeze-like/N-acetylneuraminic acid synthase C-terminal domain"/>
    <property type="match status" value="1"/>
</dbReference>
<keyword evidence="6" id="KW-0282">Flagellum</keyword>
<name>A0A1Y5TK02_9RHOB</name>
<dbReference type="CDD" id="cd11614">
    <property type="entry name" value="SAF_CpaB_FlgA_like"/>
    <property type="match status" value="1"/>
</dbReference>
<keyword evidence="3 4" id="KW-0574">Periplasm</keyword>
<dbReference type="GO" id="GO:0044780">
    <property type="term" value="P:bacterial-type flagellum assembly"/>
    <property type="evidence" value="ECO:0007669"/>
    <property type="project" value="InterPro"/>
</dbReference>
<dbReference type="RefSeq" id="WP_085797231.1">
    <property type="nucleotide sequence ID" value="NZ_FWFO01000003.1"/>
</dbReference>
<feature type="domain" description="SAF" evidence="5">
    <location>
        <begin position="18"/>
        <end position="76"/>
    </location>
</feature>
<dbReference type="PANTHER" id="PTHR36307:SF1">
    <property type="entry name" value="FLAGELLA BASAL BODY P-RING FORMATION PROTEIN FLGA"/>
    <property type="match status" value="1"/>
</dbReference>
<keyword evidence="6" id="KW-0969">Cilium</keyword>
<dbReference type="GO" id="GO:0042597">
    <property type="term" value="C:periplasmic space"/>
    <property type="evidence" value="ECO:0007669"/>
    <property type="project" value="UniProtKB-SubCell"/>
</dbReference>
<keyword evidence="2 4" id="KW-0732">Signal</keyword>
<dbReference type="NCBIfam" id="TIGR03170">
    <property type="entry name" value="flgA_cterm"/>
    <property type="match status" value="1"/>
</dbReference>